<evidence type="ECO:0000313" key="2">
    <source>
        <dbReference type="EMBL" id="KAJ7764954.1"/>
    </source>
</evidence>
<evidence type="ECO:0000313" key="3">
    <source>
        <dbReference type="Proteomes" id="UP001215280"/>
    </source>
</evidence>
<sequence>MSTPKPSSSKPPPAKASRGFLVKHPQAVVSAATEPPSVKSPVPKTKGRKSLTVKLPPLTSKQRPPLGDREFQAERKEQRNEKARLRMARCASSACVVPPLRLTISIGSVPSLKLDPSKNNWRPPSRPEHTSGPIAKNLARWEAQRRIELYKARFGHAVYAAYLKQRRHARIRRRAKEEERRAKKERTVSVVENRAARSRPRVLTADAHSSD</sequence>
<comment type="caution">
    <text evidence="2">The sequence shown here is derived from an EMBL/GenBank/DDBJ whole genome shotgun (WGS) entry which is preliminary data.</text>
</comment>
<dbReference type="EMBL" id="JARJLG010000036">
    <property type="protein sequence ID" value="KAJ7764954.1"/>
    <property type="molecule type" value="Genomic_DNA"/>
</dbReference>
<accession>A0AAD7NL19</accession>
<evidence type="ECO:0000256" key="1">
    <source>
        <dbReference type="SAM" id="MobiDB-lite"/>
    </source>
</evidence>
<feature type="compositionally biased region" description="Basic and acidic residues" evidence="1">
    <location>
        <begin position="175"/>
        <end position="187"/>
    </location>
</feature>
<feature type="compositionally biased region" description="Basic and acidic residues" evidence="1">
    <location>
        <begin position="66"/>
        <end position="79"/>
    </location>
</feature>
<dbReference type="Proteomes" id="UP001215280">
    <property type="component" value="Unassembled WGS sequence"/>
</dbReference>
<feature type="region of interest" description="Disordered" evidence="1">
    <location>
        <begin position="171"/>
        <end position="211"/>
    </location>
</feature>
<feature type="region of interest" description="Disordered" evidence="1">
    <location>
        <begin position="1"/>
        <end position="79"/>
    </location>
</feature>
<organism evidence="2 3">
    <name type="scientific">Mycena maculata</name>
    <dbReference type="NCBI Taxonomy" id="230809"/>
    <lineage>
        <taxon>Eukaryota</taxon>
        <taxon>Fungi</taxon>
        <taxon>Dikarya</taxon>
        <taxon>Basidiomycota</taxon>
        <taxon>Agaricomycotina</taxon>
        <taxon>Agaricomycetes</taxon>
        <taxon>Agaricomycetidae</taxon>
        <taxon>Agaricales</taxon>
        <taxon>Marasmiineae</taxon>
        <taxon>Mycenaceae</taxon>
        <taxon>Mycena</taxon>
    </lineage>
</organism>
<gene>
    <name evidence="2" type="ORF">DFH07DRAFT_955777</name>
</gene>
<reference evidence="2" key="1">
    <citation type="submission" date="2023-03" db="EMBL/GenBank/DDBJ databases">
        <title>Massive genome expansion in bonnet fungi (Mycena s.s.) driven by repeated elements and novel gene families across ecological guilds.</title>
        <authorList>
            <consortium name="Lawrence Berkeley National Laboratory"/>
            <person name="Harder C.B."/>
            <person name="Miyauchi S."/>
            <person name="Viragh M."/>
            <person name="Kuo A."/>
            <person name="Thoen E."/>
            <person name="Andreopoulos B."/>
            <person name="Lu D."/>
            <person name="Skrede I."/>
            <person name="Drula E."/>
            <person name="Henrissat B."/>
            <person name="Morin E."/>
            <person name="Kohler A."/>
            <person name="Barry K."/>
            <person name="LaButti K."/>
            <person name="Morin E."/>
            <person name="Salamov A."/>
            <person name="Lipzen A."/>
            <person name="Mereny Z."/>
            <person name="Hegedus B."/>
            <person name="Baldrian P."/>
            <person name="Stursova M."/>
            <person name="Weitz H."/>
            <person name="Taylor A."/>
            <person name="Grigoriev I.V."/>
            <person name="Nagy L.G."/>
            <person name="Martin F."/>
            <person name="Kauserud H."/>
        </authorList>
    </citation>
    <scope>NUCLEOTIDE SEQUENCE</scope>
    <source>
        <strain evidence="2">CBHHK188m</strain>
    </source>
</reference>
<name>A0AAD7NL19_9AGAR</name>
<keyword evidence="3" id="KW-1185">Reference proteome</keyword>
<protein>
    <submittedName>
        <fullName evidence="2">Uncharacterized protein</fullName>
    </submittedName>
</protein>
<dbReference type="AlphaFoldDB" id="A0AAD7NL19"/>
<proteinExistence type="predicted"/>
<feature type="compositionally biased region" description="Low complexity" evidence="1">
    <location>
        <begin position="35"/>
        <end position="44"/>
    </location>
</feature>